<evidence type="ECO:0000313" key="1">
    <source>
        <dbReference type="EMBL" id="CBH76452.1"/>
    </source>
</evidence>
<comment type="caution">
    <text evidence="1">The sequence shown here is derived from an EMBL/GenBank/DDBJ whole genome shotgun (WGS) entry which is preliminary data.</text>
</comment>
<organism evidence="1">
    <name type="scientific">mine drainage metagenome</name>
    <dbReference type="NCBI Taxonomy" id="410659"/>
    <lineage>
        <taxon>unclassified sequences</taxon>
        <taxon>metagenomes</taxon>
        <taxon>ecological metagenomes</taxon>
    </lineage>
</organism>
<accession>E6PJ10</accession>
<sequence length="149" mass="14763">MRRTGLLSTITFLLALAPGVALAGASIAGGLAVTSQPSSTGGMAILSSGPSIPLLPIDFQGSLAVPITKNGGFALTAEMRGFTGGGFGGAYFGGGVGIGTIGTSRTMGPVFTVFAGKSIAPFTSLEIRLYQASRDGGSTIGFVGLRFGL</sequence>
<name>E6PJ10_9ZZZZ</name>
<proteinExistence type="predicted"/>
<gene>
    <name evidence="1" type="ORF">CARN1_0932</name>
</gene>
<protein>
    <submittedName>
        <fullName evidence="1">Uncharacterized protein</fullName>
    </submittedName>
</protein>
<reference evidence="1" key="1">
    <citation type="submission" date="2009-10" db="EMBL/GenBank/DDBJ databases">
        <title>Diversity of trophic interactions inside an arsenic-rich microbial ecosystem.</title>
        <authorList>
            <person name="Bertin P.N."/>
            <person name="Heinrich-Salmeron A."/>
            <person name="Pelletier E."/>
            <person name="Goulhen-Chollet F."/>
            <person name="Arsene-Ploetze F."/>
            <person name="Gallien S."/>
            <person name="Calteau A."/>
            <person name="Vallenet D."/>
            <person name="Casiot C."/>
            <person name="Chane-Woon-Ming B."/>
            <person name="Giloteaux L."/>
            <person name="Barakat M."/>
            <person name="Bonnefoy V."/>
            <person name="Bruneel O."/>
            <person name="Chandler M."/>
            <person name="Cleiss J."/>
            <person name="Duran R."/>
            <person name="Elbaz-Poulichet F."/>
            <person name="Fonknechten N."/>
            <person name="Lauga B."/>
            <person name="Mornico D."/>
            <person name="Ortet P."/>
            <person name="Schaeffer C."/>
            <person name="Siguier P."/>
            <person name="Alexander Thil Smith A."/>
            <person name="Van Dorsselaer A."/>
            <person name="Weissenbach J."/>
            <person name="Medigue C."/>
            <person name="Le Paslier D."/>
        </authorList>
    </citation>
    <scope>NUCLEOTIDE SEQUENCE</scope>
</reference>
<dbReference type="AlphaFoldDB" id="E6PJ10"/>
<dbReference type="EMBL" id="CABL01000019">
    <property type="protein sequence ID" value="CBH76452.1"/>
    <property type="molecule type" value="Genomic_DNA"/>
</dbReference>